<dbReference type="EC" id="2.1.1.200" evidence="4"/>
<keyword evidence="4" id="KW-0963">Cytoplasm</keyword>
<dbReference type="RefSeq" id="WP_217965791.1">
    <property type="nucleotide sequence ID" value="NZ_JAHTBN010000008.1"/>
</dbReference>
<accession>A0ABV8NZA9</accession>
<keyword evidence="2" id="KW-0808">Transferase</keyword>
<evidence type="ECO:0000259" key="5">
    <source>
        <dbReference type="Pfam" id="PF00588"/>
    </source>
</evidence>
<feature type="domain" description="tRNA/rRNA methyltransferase SpoU type" evidence="5">
    <location>
        <begin position="8"/>
        <end position="162"/>
    </location>
</feature>
<evidence type="ECO:0000313" key="7">
    <source>
        <dbReference type="Proteomes" id="UP001595848"/>
    </source>
</evidence>
<dbReference type="EMBL" id="JBHSBV010000005">
    <property type="protein sequence ID" value="MFC4202286.1"/>
    <property type="molecule type" value="Genomic_DNA"/>
</dbReference>
<evidence type="ECO:0000256" key="2">
    <source>
        <dbReference type="ARBA" id="ARBA00022679"/>
    </source>
</evidence>
<keyword evidence="3 4" id="KW-0949">S-adenosyl-L-methionine</keyword>
<name>A0ABV8NZA9_9BURK</name>
<gene>
    <name evidence="4" type="primary">trmJ</name>
    <name evidence="6" type="ORF">ACFOY1_15110</name>
</gene>
<dbReference type="InterPro" id="IPR001537">
    <property type="entry name" value="SpoU_MeTrfase"/>
</dbReference>
<sequence length="264" mass="28294">MTQPFSRVRFVMVQPSHPGNVGSAARAIKTMGFHELCLVAPRLPDMPAQPEAQALASGAADVLARAQVVSSLSEALAPVTLAFALTARPRLIGPPACDIRVAAGLAQEHLGAHPQGVVAIVLGTERSGLTNEDIALCQRICHIPANPEYSSLNVAQALQLAAWELRYALAVGAELPLLPNTEGHPQAGDEPASNEKVQAFLTHWEQALEDVGFLDPRHPKKLVPRMRHLFSRNELSNDEVDMLRGLCTAMIKTARHGAGNTAKE</sequence>
<keyword evidence="7" id="KW-1185">Reference proteome</keyword>
<dbReference type="GO" id="GO:0008168">
    <property type="term" value="F:methyltransferase activity"/>
    <property type="evidence" value="ECO:0007669"/>
    <property type="project" value="UniProtKB-KW"/>
</dbReference>
<comment type="subunit">
    <text evidence="4">Homodimer.</text>
</comment>
<comment type="catalytic activity">
    <reaction evidence="4">
        <text>uridine(32) in tRNA + S-adenosyl-L-methionine = 2'-O-methyluridine(32) in tRNA + S-adenosyl-L-homocysteine + H(+)</text>
        <dbReference type="Rhea" id="RHEA:42936"/>
        <dbReference type="Rhea" id="RHEA-COMP:10107"/>
        <dbReference type="Rhea" id="RHEA-COMP:10290"/>
        <dbReference type="ChEBI" id="CHEBI:15378"/>
        <dbReference type="ChEBI" id="CHEBI:57856"/>
        <dbReference type="ChEBI" id="CHEBI:59789"/>
        <dbReference type="ChEBI" id="CHEBI:65315"/>
        <dbReference type="ChEBI" id="CHEBI:74478"/>
        <dbReference type="EC" id="2.1.1.200"/>
    </reaction>
</comment>
<comment type="caution">
    <text evidence="6">The sequence shown here is derived from an EMBL/GenBank/DDBJ whole genome shotgun (WGS) entry which is preliminary data.</text>
</comment>
<evidence type="ECO:0000256" key="1">
    <source>
        <dbReference type="ARBA" id="ARBA00022603"/>
    </source>
</evidence>
<keyword evidence="1 4" id="KW-0489">Methyltransferase</keyword>
<comment type="function">
    <text evidence="4">Catalyzes the formation of 2'O-methylated cytidine (Cm32) or 2'O-methylated uridine (Um32) at position 32 in tRNA.</text>
</comment>
<dbReference type="GO" id="GO:0032259">
    <property type="term" value="P:methylation"/>
    <property type="evidence" value="ECO:0007669"/>
    <property type="project" value="UniProtKB-KW"/>
</dbReference>
<comment type="subcellular location">
    <subcellularLocation>
        <location evidence="4">Cytoplasm</location>
    </subcellularLocation>
</comment>
<dbReference type="InterPro" id="IPR004384">
    <property type="entry name" value="RNA_MeTrfase_TrmJ/LasT"/>
</dbReference>
<dbReference type="CDD" id="cd18093">
    <property type="entry name" value="SpoU-like_TrmJ"/>
    <property type="match status" value="1"/>
</dbReference>
<evidence type="ECO:0000256" key="4">
    <source>
        <dbReference type="RuleBase" id="RU362024"/>
    </source>
</evidence>
<evidence type="ECO:0000256" key="3">
    <source>
        <dbReference type="ARBA" id="ARBA00022691"/>
    </source>
</evidence>
<organism evidence="6 7">
    <name type="scientific">Candidimonas humi</name>
    <dbReference type="NCBI Taxonomy" id="683355"/>
    <lineage>
        <taxon>Bacteria</taxon>
        <taxon>Pseudomonadati</taxon>
        <taxon>Pseudomonadota</taxon>
        <taxon>Betaproteobacteria</taxon>
        <taxon>Burkholderiales</taxon>
        <taxon>Alcaligenaceae</taxon>
        <taxon>Candidimonas</taxon>
    </lineage>
</organism>
<evidence type="ECO:0000313" key="6">
    <source>
        <dbReference type="EMBL" id="MFC4202286.1"/>
    </source>
</evidence>
<dbReference type="PANTHER" id="PTHR42786">
    <property type="entry name" value="TRNA/RRNA METHYLTRANSFERASE"/>
    <property type="match status" value="1"/>
</dbReference>
<dbReference type="PANTHER" id="PTHR42786:SF2">
    <property type="entry name" value="TRNA (CYTIDINE_URIDINE-2'-O-)-METHYLTRANSFERASE TRMJ"/>
    <property type="match status" value="1"/>
</dbReference>
<dbReference type="Proteomes" id="UP001595848">
    <property type="component" value="Unassembled WGS sequence"/>
</dbReference>
<reference evidence="7" key="1">
    <citation type="journal article" date="2019" name="Int. J. Syst. Evol. Microbiol.">
        <title>The Global Catalogue of Microorganisms (GCM) 10K type strain sequencing project: providing services to taxonomists for standard genome sequencing and annotation.</title>
        <authorList>
            <consortium name="The Broad Institute Genomics Platform"/>
            <consortium name="The Broad Institute Genome Sequencing Center for Infectious Disease"/>
            <person name="Wu L."/>
            <person name="Ma J."/>
        </authorList>
    </citation>
    <scope>NUCLEOTIDE SEQUENCE [LARGE SCALE GENOMIC DNA]</scope>
    <source>
        <strain evidence="7">LMG 24813</strain>
    </source>
</reference>
<dbReference type="Pfam" id="PF00588">
    <property type="entry name" value="SpoU_methylase"/>
    <property type="match status" value="1"/>
</dbReference>
<keyword evidence="4" id="KW-0819">tRNA processing</keyword>
<dbReference type="NCBIfam" id="TIGR00050">
    <property type="entry name" value="rRNA_methyl_1"/>
    <property type="match status" value="1"/>
</dbReference>
<comment type="catalytic activity">
    <reaction evidence="4">
        <text>cytidine(32) in tRNA + S-adenosyl-L-methionine = 2'-O-methylcytidine(32) in tRNA + S-adenosyl-L-homocysteine + H(+)</text>
        <dbReference type="Rhea" id="RHEA:42932"/>
        <dbReference type="Rhea" id="RHEA-COMP:10288"/>
        <dbReference type="Rhea" id="RHEA-COMP:10289"/>
        <dbReference type="ChEBI" id="CHEBI:15378"/>
        <dbReference type="ChEBI" id="CHEBI:57856"/>
        <dbReference type="ChEBI" id="CHEBI:59789"/>
        <dbReference type="ChEBI" id="CHEBI:74495"/>
        <dbReference type="ChEBI" id="CHEBI:82748"/>
        <dbReference type="EC" id="2.1.1.200"/>
    </reaction>
</comment>
<proteinExistence type="predicted"/>
<protein>
    <recommendedName>
        <fullName evidence="4">tRNA (cytidine/uridine-2'-O-)-methyltransferase TrmJ</fullName>
        <ecNumber evidence="4">2.1.1.200</ecNumber>
    </recommendedName>
    <alternativeName>
        <fullName evidence="4">tRNA (cytidine(32)/uridine(32)-2'-O)-methyltransferase</fullName>
    </alternativeName>
    <alternativeName>
        <fullName evidence="4">tRNA Cm32/Um32 methyltransferase</fullName>
    </alternativeName>
</protein>
<dbReference type="PIRSF" id="PIRSF004808">
    <property type="entry name" value="LasT"/>
    <property type="match status" value="1"/>
</dbReference>